<dbReference type="EMBL" id="QZBT01000254">
    <property type="protein sequence ID" value="THZ73431.1"/>
    <property type="molecule type" value="Genomic_DNA"/>
</dbReference>
<evidence type="ECO:0000313" key="3">
    <source>
        <dbReference type="Proteomes" id="UP000310039"/>
    </source>
</evidence>
<protein>
    <recommendedName>
        <fullName evidence="4">Myb-like domain-containing protein</fullName>
    </recommendedName>
</protein>
<evidence type="ECO:0000256" key="1">
    <source>
        <dbReference type="SAM" id="MobiDB-lite"/>
    </source>
</evidence>
<feature type="compositionally biased region" description="Polar residues" evidence="1">
    <location>
        <begin position="160"/>
        <end position="209"/>
    </location>
</feature>
<feature type="region of interest" description="Disordered" evidence="1">
    <location>
        <begin position="128"/>
        <end position="148"/>
    </location>
</feature>
<comment type="caution">
    <text evidence="2">The sequence shown here is derived from an EMBL/GenBank/DDBJ whole genome shotgun (WGS) entry which is preliminary data.</text>
</comment>
<reference evidence="2 3" key="1">
    <citation type="submission" date="2018-10" db="EMBL/GenBank/DDBJ databases">
        <title>Fifty Aureobasidium pullulans genomes reveal a recombining polyextremotolerant generalist.</title>
        <authorList>
            <person name="Gostincar C."/>
            <person name="Turk M."/>
            <person name="Zajc J."/>
            <person name="Gunde-Cimerman N."/>
        </authorList>
    </citation>
    <scope>NUCLEOTIDE SEQUENCE [LARGE SCALE GENOMIC DNA]</scope>
    <source>
        <strain evidence="2 3">EXF-3403</strain>
    </source>
</reference>
<feature type="compositionally biased region" description="Basic residues" evidence="1">
    <location>
        <begin position="1"/>
        <end position="11"/>
    </location>
</feature>
<name>A0A4S9X599_AURPU</name>
<gene>
    <name evidence="2" type="ORF">D6C84_09682</name>
</gene>
<organism evidence="2 3">
    <name type="scientific">Aureobasidium pullulans</name>
    <name type="common">Black yeast</name>
    <name type="synonym">Pullularia pullulans</name>
    <dbReference type="NCBI Taxonomy" id="5580"/>
    <lineage>
        <taxon>Eukaryota</taxon>
        <taxon>Fungi</taxon>
        <taxon>Dikarya</taxon>
        <taxon>Ascomycota</taxon>
        <taxon>Pezizomycotina</taxon>
        <taxon>Dothideomycetes</taxon>
        <taxon>Dothideomycetidae</taxon>
        <taxon>Dothideales</taxon>
        <taxon>Saccotheciaceae</taxon>
        <taxon>Aureobasidium</taxon>
    </lineage>
</organism>
<feature type="compositionally biased region" description="Low complexity" evidence="1">
    <location>
        <begin position="23"/>
        <end position="34"/>
    </location>
</feature>
<dbReference type="Proteomes" id="UP000310039">
    <property type="component" value="Unassembled WGS sequence"/>
</dbReference>
<dbReference type="AlphaFoldDB" id="A0A4S9X599"/>
<accession>A0A4S9X599</accession>
<proteinExistence type="predicted"/>
<feature type="region of interest" description="Disordered" evidence="1">
    <location>
        <begin position="1"/>
        <end position="66"/>
    </location>
</feature>
<evidence type="ECO:0000313" key="2">
    <source>
        <dbReference type="EMBL" id="THZ73431.1"/>
    </source>
</evidence>
<sequence length="345" mass="37760">MAPIKTTRKGRATGSAAVGSSGNNIDTTDNIQTTSGHSTQEGRVNKRVVKNKAKDNATQGAEKWTEQERQTLLGSRAIHKHWKQTSEILGRTDQSVRSEFKKMKDGERNKAGGVDWQQKAVACDQQRVNSPPVPQAGPVSTPTTLGSSTTAINSTAITPQSSTLSAASTVPVNTPSVQVGPSNITPTSGESSTSANSAARTPGSGTLSALSPLPVDDPIEPANMTTPLQQDEEDDIAYRLRYRCFVSPPERRQLKPTEFHPTDYWVYGRTIEEEPERETRPSDYFFQKEGYHQDEHGTWWYDHPYGFSRPCPPEAGPDRKDHSKLRPLRAAEIDADLLLFSAASG</sequence>
<feature type="region of interest" description="Disordered" evidence="1">
    <location>
        <begin position="160"/>
        <end position="225"/>
    </location>
</feature>
<evidence type="ECO:0008006" key="4">
    <source>
        <dbReference type="Google" id="ProtNLM"/>
    </source>
</evidence>